<dbReference type="RefSeq" id="WP_096258901.1">
    <property type="nucleotide sequence ID" value="NZ_BDME01000002.1"/>
</dbReference>
<dbReference type="SMART" id="SM00244">
    <property type="entry name" value="PHB"/>
    <property type="match status" value="1"/>
</dbReference>
<dbReference type="InterPro" id="IPR001107">
    <property type="entry name" value="Band_7"/>
</dbReference>
<feature type="domain" description="Band 7" evidence="5">
    <location>
        <begin position="54"/>
        <end position="238"/>
    </location>
</feature>
<reference evidence="6 7" key="1">
    <citation type="journal article" date="2017" name="Syst. Appl. Microbiol.">
        <title>Lebetimonas natsushimae sp. nov., a novel strictly anaerobic, moderately thermophilic chemoautotroph isolated from a deep-sea hydrothermal vent polychaete nest in the Mid-Okinawa Trough.</title>
        <authorList>
            <person name="Nagata R."/>
            <person name="Takaki Y."/>
            <person name="Tame A."/>
            <person name="Nunoura T."/>
            <person name="Muto H."/>
            <person name="Mino S."/>
            <person name="Sawayama S."/>
            <person name="Takai K."/>
            <person name="Nakagawa S."/>
        </authorList>
    </citation>
    <scope>NUCLEOTIDE SEQUENCE [LARGE SCALE GENOMIC DNA]</scope>
    <source>
        <strain evidence="6 7">HS1857</strain>
    </source>
</reference>
<dbReference type="Pfam" id="PF01145">
    <property type="entry name" value="Band_7"/>
    <property type="match status" value="1"/>
</dbReference>
<dbReference type="CDD" id="cd03401">
    <property type="entry name" value="SPFH_prohibitin"/>
    <property type="match status" value="1"/>
</dbReference>
<dbReference type="PRINTS" id="PR00679">
    <property type="entry name" value="PROHIBITIN"/>
</dbReference>
<dbReference type="SUPFAM" id="SSF117892">
    <property type="entry name" value="Band 7/SPFH domain"/>
    <property type="match status" value="1"/>
</dbReference>
<keyword evidence="4" id="KW-0472">Membrane</keyword>
<feature type="transmembrane region" description="Helical" evidence="4">
    <location>
        <begin position="38"/>
        <end position="57"/>
    </location>
</feature>
<dbReference type="OrthoDB" id="9812991at2"/>
<feature type="coiled-coil region" evidence="2">
    <location>
        <begin position="230"/>
        <end position="275"/>
    </location>
</feature>
<keyword evidence="7" id="KW-1185">Reference proteome</keyword>
<evidence type="ECO:0000256" key="2">
    <source>
        <dbReference type="SAM" id="Coils"/>
    </source>
</evidence>
<dbReference type="InterPro" id="IPR036013">
    <property type="entry name" value="Band_7/SPFH_dom_sf"/>
</dbReference>
<evidence type="ECO:0000259" key="5">
    <source>
        <dbReference type="SMART" id="SM00244"/>
    </source>
</evidence>
<protein>
    <recommendedName>
        <fullName evidence="5">Band 7 domain-containing protein</fullName>
    </recommendedName>
</protein>
<evidence type="ECO:0000256" key="3">
    <source>
        <dbReference type="SAM" id="MobiDB-lite"/>
    </source>
</evidence>
<comment type="caution">
    <text evidence="6">The sequence shown here is derived from an EMBL/GenBank/DDBJ whole genome shotgun (WGS) entry which is preliminary data.</text>
</comment>
<accession>A0A292YED6</accession>
<keyword evidence="4" id="KW-1133">Transmembrane helix</keyword>
<dbReference type="GO" id="GO:0016020">
    <property type="term" value="C:membrane"/>
    <property type="evidence" value="ECO:0007669"/>
    <property type="project" value="UniProtKB-SubCell"/>
</dbReference>
<evidence type="ECO:0000256" key="4">
    <source>
        <dbReference type="SAM" id="Phobius"/>
    </source>
</evidence>
<dbReference type="EMBL" id="BDME01000002">
    <property type="protein sequence ID" value="GAX87649.1"/>
    <property type="molecule type" value="Genomic_DNA"/>
</dbReference>
<sequence length="356" mass="40142">MPADLNEWMNKNSNNDNKPKFEPPKFEPPKFIKGSNGFLLVIIAIIFVFGLLFKPWVIINEGEIGILATTGKFAKEPLYPGMHFYIPLIQKVIIVDTKVHMISYKRLQEVGSMPDRYGTIKVYPAINVLDARGLPITVELSVSYRLNPNEAAYTIKTYGLNWEDKIINPIVRDVVRNVIGKYPAEDLPVKRNEIAMQIENQIRDTLSKIEHKPVMFESFQLRDIILPENIRRQIERVQIAKQEAERAKYEVLRAKQEAQKEAAIAQGKANAAKIEAQGKADAKLIEASAEAKANSIISKSLTQNLLKLKEIEVQGKFNEALKANPNAKIFLTPGGAVPNIWMNIDDKKKVISNGNN</sequence>
<organism evidence="6 7">
    <name type="scientific">Lebetimonas natsushimae</name>
    <dbReference type="NCBI Taxonomy" id="1936991"/>
    <lineage>
        <taxon>Bacteria</taxon>
        <taxon>Pseudomonadati</taxon>
        <taxon>Campylobacterota</taxon>
        <taxon>Epsilonproteobacteria</taxon>
        <taxon>Nautiliales</taxon>
        <taxon>Nautiliaceae</taxon>
        <taxon>Lebetimonas</taxon>
    </lineage>
</organism>
<name>A0A292YED6_9BACT</name>
<proteinExistence type="predicted"/>
<evidence type="ECO:0000313" key="7">
    <source>
        <dbReference type="Proteomes" id="UP000217944"/>
    </source>
</evidence>
<dbReference type="Gene3D" id="3.30.479.30">
    <property type="entry name" value="Band 7 domain"/>
    <property type="match status" value="1"/>
</dbReference>
<dbReference type="AlphaFoldDB" id="A0A292YED6"/>
<keyword evidence="4" id="KW-0812">Transmembrane</keyword>
<comment type="subcellular location">
    <subcellularLocation>
        <location evidence="1">Membrane</location>
        <topology evidence="1">Single-pass membrane protein</topology>
    </subcellularLocation>
</comment>
<dbReference type="PANTHER" id="PTHR23222">
    <property type="entry name" value="PROHIBITIN"/>
    <property type="match status" value="1"/>
</dbReference>
<evidence type="ECO:0000256" key="1">
    <source>
        <dbReference type="ARBA" id="ARBA00004167"/>
    </source>
</evidence>
<dbReference type="InterPro" id="IPR000163">
    <property type="entry name" value="Prohibitin"/>
</dbReference>
<dbReference type="PANTHER" id="PTHR23222:SF0">
    <property type="entry name" value="PROHIBITIN 1"/>
    <property type="match status" value="1"/>
</dbReference>
<gene>
    <name evidence="6" type="ORF">LNAT_P0946</name>
</gene>
<evidence type="ECO:0000313" key="6">
    <source>
        <dbReference type="EMBL" id="GAX87649.1"/>
    </source>
</evidence>
<feature type="region of interest" description="Disordered" evidence="3">
    <location>
        <begin position="1"/>
        <end position="23"/>
    </location>
</feature>
<dbReference type="Proteomes" id="UP000217944">
    <property type="component" value="Unassembled WGS sequence"/>
</dbReference>
<keyword evidence="2" id="KW-0175">Coiled coil</keyword>